<organism evidence="2 4">
    <name type="scientific">Thyridium curvatum</name>
    <dbReference type="NCBI Taxonomy" id="1093900"/>
    <lineage>
        <taxon>Eukaryota</taxon>
        <taxon>Fungi</taxon>
        <taxon>Dikarya</taxon>
        <taxon>Ascomycota</taxon>
        <taxon>Pezizomycotina</taxon>
        <taxon>Sordariomycetes</taxon>
        <taxon>Sordariomycetidae</taxon>
        <taxon>Thyridiales</taxon>
        <taxon>Thyridiaceae</taxon>
        <taxon>Thyridium</taxon>
    </lineage>
</organism>
<feature type="signal peptide" evidence="1">
    <location>
        <begin position="1"/>
        <end position="17"/>
    </location>
</feature>
<dbReference type="GeneID" id="41969028"/>
<reference evidence="2 4" key="1">
    <citation type="submission" date="2019-06" db="EMBL/GenBank/DDBJ databases">
        <title>Draft genome sequence of the filamentous fungus Phialemoniopsis curvata isolated from diesel fuel.</title>
        <authorList>
            <person name="Varaljay V.A."/>
            <person name="Lyon W.J."/>
            <person name="Crouch A.L."/>
            <person name="Drake C.E."/>
            <person name="Hollomon J.M."/>
            <person name="Nadeau L.J."/>
            <person name="Nunn H.S."/>
            <person name="Stevenson B.S."/>
            <person name="Bojanowski C.L."/>
            <person name="Crookes-Goodson W.J."/>
        </authorList>
    </citation>
    <scope>NUCLEOTIDE SEQUENCE [LARGE SCALE GENOMIC DNA]</scope>
    <source>
        <strain evidence="2 4">D216</strain>
    </source>
</reference>
<dbReference type="EMBL" id="SKBQ01000006">
    <property type="protein sequence ID" value="TPX09121.1"/>
    <property type="molecule type" value="Genomic_DNA"/>
</dbReference>
<evidence type="ECO:0000256" key="1">
    <source>
        <dbReference type="SAM" id="SignalP"/>
    </source>
</evidence>
<dbReference type="InParanoid" id="A0A507AW29"/>
<evidence type="ECO:0000313" key="4">
    <source>
        <dbReference type="Proteomes" id="UP000319257"/>
    </source>
</evidence>
<gene>
    <name evidence="2" type="ORF">E0L32_001581</name>
    <name evidence="3" type="ORF">E0L32_001616</name>
</gene>
<evidence type="ECO:0000313" key="2">
    <source>
        <dbReference type="EMBL" id="TPX09121.1"/>
    </source>
</evidence>
<dbReference type="Proteomes" id="UP000319257">
    <property type="component" value="Unassembled WGS sequence"/>
</dbReference>
<name>A0A507AW29_9PEZI</name>
<dbReference type="EMBL" id="SKBQ01000006">
    <property type="protein sequence ID" value="TPX09156.1"/>
    <property type="molecule type" value="Genomic_DNA"/>
</dbReference>
<keyword evidence="1" id="KW-0732">Signal</keyword>
<comment type="caution">
    <text evidence="2">The sequence shown here is derived from an EMBL/GenBank/DDBJ whole genome shotgun (WGS) entry which is preliminary data.</text>
</comment>
<feature type="chain" id="PRO_5036363020" evidence="1">
    <location>
        <begin position="18"/>
        <end position="210"/>
    </location>
</feature>
<proteinExistence type="predicted"/>
<dbReference type="RefSeq" id="XP_030990832.1">
    <property type="nucleotide sequence ID" value="XM_031135675.1"/>
</dbReference>
<dbReference type="PROSITE" id="PS51257">
    <property type="entry name" value="PROKAR_LIPOPROTEIN"/>
    <property type="match status" value="1"/>
</dbReference>
<keyword evidence="4" id="KW-1185">Reference proteome</keyword>
<sequence length="210" mass="23102">MRLVLVIFLHLYASLSCCTTTAPPPTTFDSSRNPPRAPVTQSIPPAAPPNFYACFSGSSGPSVLYCEPGRIFTSRDQWAGCYDVDIGWYYYTACSSGSMRGFDGTSTWICPSTAKNCGLREVEVDGGQSTLSEYICAPREKKELKSSEGFIQKADDKYSGLNGARISFGVRDVCIVSLHPKIGPNHNEYVALSHVFEHEPAEYRTEWDAT</sequence>
<evidence type="ECO:0000313" key="3">
    <source>
        <dbReference type="EMBL" id="TPX09156.1"/>
    </source>
</evidence>
<dbReference type="AlphaFoldDB" id="A0A507AW29"/>
<accession>A0A507AW29</accession>
<protein>
    <submittedName>
        <fullName evidence="2">Uncharacterized protein</fullName>
    </submittedName>
</protein>